<dbReference type="OrthoDB" id="10281054at2759"/>
<name>Q2GSG4_CHAGB</name>
<evidence type="ECO:0000313" key="1">
    <source>
        <dbReference type="EMBL" id="EAQ85076.1"/>
    </source>
</evidence>
<dbReference type="VEuPathDB" id="FungiDB:CHGG_09090"/>
<evidence type="ECO:0000313" key="2">
    <source>
        <dbReference type="Proteomes" id="UP000001056"/>
    </source>
</evidence>
<sequence length="282" mass="30468">MSRSALLSHLLTKDFPSRSNATLLRLSNISPISAPPKHDQFEEIATWREQVTLASESRTGSNVGQTITYAGALKAFMWLSGPMVMSRPCQDRVRCPSATPHCPSMRLVAPQCPKQPVAANLSCDVGTLEAAVLAGYCLTPSLAKSPSTTHSRQLAPPLGTANAGQSSTCGPSRYCRPFRTSSTTALPVILSSIGGPVYRLPPAKQYYRTLAESGVPVCTSRWAGNGTPTEALDTALYPVPRTVDPWQRLLEYRGRNRALTPGDSSAASDRHLCSMDVRRARR</sequence>
<dbReference type="HOGENOM" id="CLU_986959_0_0_1"/>
<accession>Q2GSG4</accession>
<proteinExistence type="predicted"/>
<protein>
    <submittedName>
        <fullName evidence="1">Uncharacterized protein</fullName>
    </submittedName>
</protein>
<dbReference type="RefSeq" id="XP_001227017.1">
    <property type="nucleotide sequence ID" value="XM_001227016.1"/>
</dbReference>
<dbReference type="EMBL" id="CH408034">
    <property type="protein sequence ID" value="EAQ85076.1"/>
    <property type="molecule type" value="Genomic_DNA"/>
</dbReference>
<reference evidence="2" key="1">
    <citation type="journal article" date="2015" name="Genome Announc.">
        <title>Draft genome sequence of the cellulolytic fungus Chaetomium globosum.</title>
        <authorList>
            <person name="Cuomo C.A."/>
            <person name="Untereiner W.A."/>
            <person name="Ma L.-J."/>
            <person name="Grabherr M."/>
            <person name="Birren B.W."/>
        </authorList>
    </citation>
    <scope>NUCLEOTIDE SEQUENCE [LARGE SCALE GENOMIC DNA]</scope>
    <source>
        <strain evidence="2">ATCC 6205 / CBS 148.51 / DSM 1962 / NBRC 6347 / NRRL 1970</strain>
    </source>
</reference>
<gene>
    <name evidence="1" type="ORF">CHGG_09090</name>
</gene>
<organism evidence="1 2">
    <name type="scientific">Chaetomium globosum (strain ATCC 6205 / CBS 148.51 / DSM 1962 / NBRC 6347 / NRRL 1970)</name>
    <name type="common">Soil fungus</name>
    <dbReference type="NCBI Taxonomy" id="306901"/>
    <lineage>
        <taxon>Eukaryota</taxon>
        <taxon>Fungi</taxon>
        <taxon>Dikarya</taxon>
        <taxon>Ascomycota</taxon>
        <taxon>Pezizomycotina</taxon>
        <taxon>Sordariomycetes</taxon>
        <taxon>Sordariomycetidae</taxon>
        <taxon>Sordariales</taxon>
        <taxon>Chaetomiaceae</taxon>
        <taxon>Chaetomium</taxon>
    </lineage>
</organism>
<keyword evidence="2" id="KW-1185">Reference proteome</keyword>
<dbReference type="InParanoid" id="Q2GSG4"/>
<dbReference type="Proteomes" id="UP000001056">
    <property type="component" value="Unassembled WGS sequence"/>
</dbReference>
<dbReference type="GeneID" id="4395574"/>
<dbReference type="AlphaFoldDB" id="Q2GSG4"/>